<keyword evidence="3" id="KW-1185">Reference proteome</keyword>
<dbReference type="EMBL" id="OW152827">
    <property type="protein sequence ID" value="CAH2044293.1"/>
    <property type="molecule type" value="Genomic_DNA"/>
</dbReference>
<evidence type="ECO:0000313" key="3">
    <source>
        <dbReference type="Proteomes" id="UP000837857"/>
    </source>
</evidence>
<feature type="compositionally biased region" description="Gly residues" evidence="1">
    <location>
        <begin position="133"/>
        <end position="147"/>
    </location>
</feature>
<feature type="region of interest" description="Disordered" evidence="1">
    <location>
        <begin position="118"/>
        <end position="147"/>
    </location>
</feature>
<evidence type="ECO:0000313" key="2">
    <source>
        <dbReference type="EMBL" id="CAH2044293.1"/>
    </source>
</evidence>
<gene>
    <name evidence="2" type="ORF">IPOD504_LOCUS4667</name>
</gene>
<feature type="non-terminal residue" evidence="2">
    <location>
        <position position="147"/>
    </location>
</feature>
<accession>A0ABN8HZ88</accession>
<reference evidence="2" key="1">
    <citation type="submission" date="2022-03" db="EMBL/GenBank/DDBJ databases">
        <authorList>
            <person name="Martin H S."/>
        </authorList>
    </citation>
    <scope>NUCLEOTIDE SEQUENCE</scope>
</reference>
<sequence>MSQIKRYHLDIRAEDGAARVRFRTRTPSTDRYANEHSFRAIRLAFWRENASLETCDDAAALSPITLLVTPFVIEIVLDCDYGLWVVYYVMSRAVHVLRKIGRCGVCLRSDTLRRGGFEGASVRPLRPSPPGNRGSGPLGGAGPFCCV</sequence>
<name>A0ABN8HZ88_9NEOP</name>
<organism evidence="2 3">
    <name type="scientific">Iphiclides podalirius</name>
    <name type="common">scarce swallowtail</name>
    <dbReference type="NCBI Taxonomy" id="110791"/>
    <lineage>
        <taxon>Eukaryota</taxon>
        <taxon>Metazoa</taxon>
        <taxon>Ecdysozoa</taxon>
        <taxon>Arthropoda</taxon>
        <taxon>Hexapoda</taxon>
        <taxon>Insecta</taxon>
        <taxon>Pterygota</taxon>
        <taxon>Neoptera</taxon>
        <taxon>Endopterygota</taxon>
        <taxon>Lepidoptera</taxon>
        <taxon>Glossata</taxon>
        <taxon>Ditrysia</taxon>
        <taxon>Papilionoidea</taxon>
        <taxon>Papilionidae</taxon>
        <taxon>Papilioninae</taxon>
        <taxon>Iphiclides</taxon>
    </lineage>
</organism>
<protein>
    <submittedName>
        <fullName evidence="2">Uncharacterized protein</fullName>
    </submittedName>
</protein>
<proteinExistence type="predicted"/>
<dbReference type="Proteomes" id="UP000837857">
    <property type="component" value="Chromosome 15"/>
</dbReference>
<evidence type="ECO:0000256" key="1">
    <source>
        <dbReference type="SAM" id="MobiDB-lite"/>
    </source>
</evidence>